<sequence>MWGPMGRTYTLWRLPVHTANVANANQKTNPKSLWHLCQVTQHNTKSITISVHEEIQAGHLYLYRRLQQETLLLLLPALHSLPFASTCLRLNKLKAIEEMVGLATSHQFISLHEHDDSLCFGFQGSNMLEPLTHDIITYLIIVLTPDIYDIDHDQTRYLEMEMDERVTFALAHSTLFRKGSFLFFPDASV</sequence>
<evidence type="ECO:0000313" key="1">
    <source>
        <dbReference type="EMBL" id="KAK7358564.1"/>
    </source>
</evidence>
<evidence type="ECO:0000313" key="2">
    <source>
        <dbReference type="Proteomes" id="UP001367508"/>
    </source>
</evidence>
<dbReference type="EMBL" id="JAYMYQ010000001">
    <property type="protein sequence ID" value="KAK7358564.1"/>
    <property type="molecule type" value="Genomic_DNA"/>
</dbReference>
<proteinExistence type="predicted"/>
<comment type="caution">
    <text evidence="1">The sequence shown here is derived from an EMBL/GenBank/DDBJ whole genome shotgun (WGS) entry which is preliminary data.</text>
</comment>
<dbReference type="AlphaFoldDB" id="A0AAN9R5C9"/>
<gene>
    <name evidence="1" type="ORF">VNO77_00497</name>
</gene>
<name>A0AAN9R5C9_CANGL</name>
<keyword evidence="2" id="KW-1185">Reference proteome</keyword>
<reference evidence="1 2" key="1">
    <citation type="submission" date="2024-01" db="EMBL/GenBank/DDBJ databases">
        <title>The genomes of 5 underutilized Papilionoideae crops provide insights into root nodulation and disease resistanc.</title>
        <authorList>
            <person name="Jiang F."/>
        </authorList>
    </citation>
    <scope>NUCLEOTIDE SEQUENCE [LARGE SCALE GENOMIC DNA]</scope>
    <source>
        <strain evidence="1">LVBAO_FW01</strain>
        <tissue evidence="1">Leaves</tissue>
    </source>
</reference>
<protein>
    <submittedName>
        <fullName evidence="1">Uncharacterized protein</fullName>
    </submittedName>
</protein>
<organism evidence="1 2">
    <name type="scientific">Canavalia gladiata</name>
    <name type="common">Sword bean</name>
    <name type="synonym">Dolichos gladiatus</name>
    <dbReference type="NCBI Taxonomy" id="3824"/>
    <lineage>
        <taxon>Eukaryota</taxon>
        <taxon>Viridiplantae</taxon>
        <taxon>Streptophyta</taxon>
        <taxon>Embryophyta</taxon>
        <taxon>Tracheophyta</taxon>
        <taxon>Spermatophyta</taxon>
        <taxon>Magnoliopsida</taxon>
        <taxon>eudicotyledons</taxon>
        <taxon>Gunneridae</taxon>
        <taxon>Pentapetalae</taxon>
        <taxon>rosids</taxon>
        <taxon>fabids</taxon>
        <taxon>Fabales</taxon>
        <taxon>Fabaceae</taxon>
        <taxon>Papilionoideae</taxon>
        <taxon>50 kb inversion clade</taxon>
        <taxon>NPAAA clade</taxon>
        <taxon>indigoferoid/millettioid clade</taxon>
        <taxon>Phaseoleae</taxon>
        <taxon>Canavalia</taxon>
    </lineage>
</organism>
<dbReference type="Proteomes" id="UP001367508">
    <property type="component" value="Unassembled WGS sequence"/>
</dbReference>
<accession>A0AAN9R5C9</accession>